<feature type="chain" id="PRO_5029620322" evidence="12">
    <location>
        <begin position="26"/>
        <end position="330"/>
    </location>
</feature>
<name>A0A7M7T057_STRPU</name>
<dbReference type="GO" id="GO:0005737">
    <property type="term" value="C:cytoplasm"/>
    <property type="evidence" value="ECO:0007669"/>
    <property type="project" value="UniProtKB-SubCell"/>
</dbReference>
<evidence type="ECO:0000256" key="8">
    <source>
        <dbReference type="ARBA" id="ARBA00022837"/>
    </source>
</evidence>
<dbReference type="SMART" id="SM00034">
    <property type="entry name" value="CLECT"/>
    <property type="match status" value="1"/>
</dbReference>
<proteinExistence type="predicted"/>
<dbReference type="SUPFAM" id="SSF57196">
    <property type="entry name" value="EGF/Laminin"/>
    <property type="match status" value="1"/>
</dbReference>
<evidence type="ECO:0000256" key="5">
    <source>
        <dbReference type="ARBA" id="ARBA00022536"/>
    </source>
</evidence>
<evidence type="ECO:0000256" key="12">
    <source>
        <dbReference type="SAM" id="SignalP"/>
    </source>
</evidence>
<evidence type="ECO:0000259" key="13">
    <source>
        <dbReference type="PROSITE" id="PS50026"/>
    </source>
</evidence>
<organism evidence="15 16">
    <name type="scientific">Strongylocentrotus purpuratus</name>
    <name type="common">Purple sea urchin</name>
    <dbReference type="NCBI Taxonomy" id="7668"/>
    <lineage>
        <taxon>Eukaryota</taxon>
        <taxon>Metazoa</taxon>
        <taxon>Echinodermata</taxon>
        <taxon>Eleutherozoa</taxon>
        <taxon>Echinozoa</taxon>
        <taxon>Echinoidea</taxon>
        <taxon>Euechinoidea</taxon>
        <taxon>Echinacea</taxon>
        <taxon>Camarodonta</taxon>
        <taxon>Echinidea</taxon>
        <taxon>Strongylocentrotidae</taxon>
        <taxon>Strongylocentrotus</taxon>
    </lineage>
</organism>
<keyword evidence="10" id="KW-0325">Glycoprotein</keyword>
<protein>
    <submittedName>
        <fullName evidence="15">Uncharacterized protein</fullName>
    </submittedName>
</protein>
<dbReference type="Pfam" id="PF00008">
    <property type="entry name" value="EGF"/>
    <property type="match status" value="1"/>
</dbReference>
<comment type="subcellular location">
    <subcellularLocation>
        <location evidence="1">Cytoplasm</location>
    </subcellularLocation>
    <subcellularLocation>
        <location evidence="2">Secreted</location>
    </subcellularLocation>
</comment>
<dbReference type="OMA" id="THEECSH"/>
<evidence type="ECO:0000256" key="10">
    <source>
        <dbReference type="ARBA" id="ARBA00023180"/>
    </source>
</evidence>
<evidence type="ECO:0000256" key="7">
    <source>
        <dbReference type="ARBA" id="ARBA00022737"/>
    </source>
</evidence>
<dbReference type="FunFam" id="2.10.25.10:FF:000425">
    <property type="entry name" value="Eyes shut homolog"/>
    <property type="match status" value="1"/>
</dbReference>
<evidence type="ECO:0000256" key="6">
    <source>
        <dbReference type="ARBA" id="ARBA00022729"/>
    </source>
</evidence>
<dbReference type="InterPro" id="IPR000742">
    <property type="entry name" value="EGF"/>
</dbReference>
<dbReference type="GeneID" id="105446506"/>
<evidence type="ECO:0000256" key="2">
    <source>
        <dbReference type="ARBA" id="ARBA00004613"/>
    </source>
</evidence>
<evidence type="ECO:0000256" key="9">
    <source>
        <dbReference type="ARBA" id="ARBA00023157"/>
    </source>
</evidence>
<dbReference type="Proteomes" id="UP000007110">
    <property type="component" value="Unassembled WGS sequence"/>
</dbReference>
<evidence type="ECO:0000256" key="11">
    <source>
        <dbReference type="PROSITE-ProRule" id="PRU00076"/>
    </source>
</evidence>
<dbReference type="EnsemblMetazoa" id="XM_030988214">
    <property type="protein sequence ID" value="XP_030844074"/>
    <property type="gene ID" value="LOC105446506"/>
</dbReference>
<feature type="disulfide bond" evidence="11">
    <location>
        <begin position="125"/>
        <end position="134"/>
    </location>
</feature>
<dbReference type="Gene3D" id="2.10.25.10">
    <property type="entry name" value="Laminin"/>
    <property type="match status" value="1"/>
</dbReference>
<evidence type="ECO:0000256" key="1">
    <source>
        <dbReference type="ARBA" id="ARBA00004496"/>
    </source>
</evidence>
<sequence>MKLFNRLWISTVVMVTVARIPPSLSSNPQTCEKPISLYSEGKLQRINGEKVAKEHCPVREAHDGQPIQTIPKLIRRSMSIPPCPGRAHTSDVSGIFVCRIPDCLSNPCQNGGSCEETKDSFKCLCPSVFTGVTCETAVDITSNTSTTGKPALTTKSGMTLTTIDIGMEDTTTMSTTDNLSTHEECSHANRTCPPGWDAFGCKCYKYIRDKELWTWHFNKCQDLYAATMLVIESEEEDDFIIRSYGWGLYAIWLGCKRPSGNSSWYCPATGARWSESFSYPNNSYWNWASTEPNEDYRSDSCLLKSFFSVTNNWNDVTCKAHRRSVCEIFN</sequence>
<evidence type="ECO:0000313" key="16">
    <source>
        <dbReference type="Proteomes" id="UP000007110"/>
    </source>
</evidence>
<dbReference type="Pfam" id="PF00059">
    <property type="entry name" value="Lectin_C"/>
    <property type="match status" value="1"/>
</dbReference>
<evidence type="ECO:0000259" key="14">
    <source>
        <dbReference type="PROSITE" id="PS50041"/>
    </source>
</evidence>
<dbReference type="SMART" id="SM00179">
    <property type="entry name" value="EGF_CA"/>
    <property type="match status" value="1"/>
</dbReference>
<dbReference type="AlphaFoldDB" id="A0A7M7T057"/>
<keyword evidence="3" id="KW-0963">Cytoplasm</keyword>
<dbReference type="CDD" id="cd00037">
    <property type="entry name" value="CLECT"/>
    <property type="match status" value="1"/>
</dbReference>
<keyword evidence="5 11" id="KW-0245">EGF-like domain</keyword>
<dbReference type="OrthoDB" id="2142683at2759"/>
<reference evidence="15" key="2">
    <citation type="submission" date="2021-01" db="UniProtKB">
        <authorList>
            <consortium name="EnsemblMetazoa"/>
        </authorList>
    </citation>
    <scope>IDENTIFICATION</scope>
</reference>
<feature type="domain" description="C-type lectin" evidence="14">
    <location>
        <begin position="199"/>
        <end position="327"/>
    </location>
</feature>
<dbReference type="Gene3D" id="3.10.100.10">
    <property type="entry name" value="Mannose-Binding Protein A, subunit A"/>
    <property type="match status" value="1"/>
</dbReference>
<dbReference type="InterPro" id="IPR001304">
    <property type="entry name" value="C-type_lectin-like"/>
</dbReference>
<dbReference type="PROSITE" id="PS00615">
    <property type="entry name" value="C_TYPE_LECTIN_1"/>
    <property type="match status" value="1"/>
</dbReference>
<dbReference type="GO" id="GO:0005509">
    <property type="term" value="F:calcium ion binding"/>
    <property type="evidence" value="ECO:0007669"/>
    <property type="project" value="InterPro"/>
</dbReference>
<dbReference type="GO" id="GO:0005576">
    <property type="term" value="C:extracellular region"/>
    <property type="evidence" value="ECO:0007669"/>
    <property type="project" value="UniProtKB-SubCell"/>
</dbReference>
<keyword evidence="9 11" id="KW-1015">Disulfide bond</keyword>
<reference evidence="16" key="1">
    <citation type="submission" date="2015-02" db="EMBL/GenBank/DDBJ databases">
        <title>Genome sequencing for Strongylocentrotus purpuratus.</title>
        <authorList>
            <person name="Murali S."/>
            <person name="Liu Y."/>
            <person name="Vee V."/>
            <person name="English A."/>
            <person name="Wang M."/>
            <person name="Skinner E."/>
            <person name="Han Y."/>
            <person name="Muzny D.M."/>
            <person name="Worley K.C."/>
            <person name="Gibbs R.A."/>
        </authorList>
    </citation>
    <scope>NUCLEOTIDE SEQUENCE</scope>
</reference>
<dbReference type="PANTHER" id="PTHR22804:SF61">
    <property type="entry name" value="EGF-LIKE DOMAIN-CONTAINING PROTEIN"/>
    <property type="match status" value="1"/>
</dbReference>
<dbReference type="SUPFAM" id="SSF56436">
    <property type="entry name" value="C-type lectin-like"/>
    <property type="match status" value="1"/>
</dbReference>
<keyword evidence="4" id="KW-0964">Secreted</keyword>
<dbReference type="InterPro" id="IPR016186">
    <property type="entry name" value="C-type_lectin-like/link_sf"/>
</dbReference>
<keyword evidence="16" id="KW-1185">Reference proteome</keyword>
<keyword evidence="7" id="KW-0677">Repeat</keyword>
<keyword evidence="8" id="KW-0106">Calcium</keyword>
<dbReference type="RefSeq" id="XP_030844074.1">
    <property type="nucleotide sequence ID" value="XM_030988214.1"/>
</dbReference>
<keyword evidence="6 12" id="KW-0732">Signal</keyword>
<accession>A0A7M7T057</accession>
<dbReference type="InterPro" id="IPR016187">
    <property type="entry name" value="CTDL_fold"/>
</dbReference>
<dbReference type="InterPro" id="IPR001881">
    <property type="entry name" value="EGF-like_Ca-bd_dom"/>
</dbReference>
<feature type="signal peptide" evidence="12">
    <location>
        <begin position="1"/>
        <end position="25"/>
    </location>
</feature>
<comment type="caution">
    <text evidence="11">Lacks conserved residue(s) required for the propagation of feature annotation.</text>
</comment>
<evidence type="ECO:0000313" key="15">
    <source>
        <dbReference type="EnsemblMetazoa" id="XP_030844074"/>
    </source>
</evidence>
<dbReference type="InParanoid" id="A0A7M7T057"/>
<feature type="domain" description="EGF-like" evidence="13">
    <location>
        <begin position="99"/>
        <end position="135"/>
    </location>
</feature>
<dbReference type="InterPro" id="IPR018378">
    <property type="entry name" value="C-type_lectin_CS"/>
</dbReference>
<dbReference type="CDD" id="cd00054">
    <property type="entry name" value="EGF_CA"/>
    <property type="match status" value="1"/>
</dbReference>
<dbReference type="PROSITE" id="PS50026">
    <property type="entry name" value="EGF_3"/>
    <property type="match status" value="1"/>
</dbReference>
<dbReference type="PROSITE" id="PS50041">
    <property type="entry name" value="C_TYPE_LECTIN_2"/>
    <property type="match status" value="1"/>
</dbReference>
<dbReference type="KEGG" id="spu:105446506"/>
<dbReference type="SMART" id="SM00181">
    <property type="entry name" value="EGF"/>
    <property type="match status" value="1"/>
</dbReference>
<evidence type="ECO:0000256" key="4">
    <source>
        <dbReference type="ARBA" id="ARBA00022525"/>
    </source>
</evidence>
<evidence type="ECO:0000256" key="3">
    <source>
        <dbReference type="ARBA" id="ARBA00022490"/>
    </source>
</evidence>
<dbReference type="InterPro" id="IPR050691">
    <property type="entry name" value="Hyaluronan_bind_Proteoglycan"/>
</dbReference>
<dbReference type="PANTHER" id="PTHR22804">
    <property type="entry name" value="AGGRECAN/VERSICAN PROTEOGLYCAN"/>
    <property type="match status" value="1"/>
</dbReference>